<reference evidence="3 4" key="1">
    <citation type="submission" date="2017-02" db="EMBL/GenBank/DDBJ databases">
        <title>Paraburkholderia sophoroidis sp. nov. and Paraburkholderia steynii sp. nov. rhizobial symbionts of the fynbos legume Hypocalyptus sophoroides.</title>
        <authorList>
            <person name="Steenkamp E.T."/>
            <person name="Beukes C.W."/>
            <person name="Van Zyl E."/>
            <person name="Avontuur J."/>
            <person name="Chan W.Y."/>
            <person name="Hassen A."/>
            <person name="Palmer M."/>
            <person name="Mthombeni L."/>
            <person name="Phalane F."/>
            <person name="Sereme K."/>
            <person name="Venter S.N."/>
        </authorList>
    </citation>
    <scope>NUCLEOTIDE SEQUENCE [LARGE SCALE GENOMIC DNA]</scope>
    <source>
        <strain evidence="3 4">HC1.1ba</strain>
    </source>
</reference>
<evidence type="ECO:0000313" key="3">
    <source>
        <dbReference type="EMBL" id="TCG01818.1"/>
    </source>
</evidence>
<evidence type="ECO:0000259" key="2">
    <source>
        <dbReference type="Pfam" id="PF21683"/>
    </source>
</evidence>
<protein>
    <recommendedName>
        <fullName evidence="2">Baseplate hub protein gp44-like N-terminal domain-containing protein</fullName>
    </recommendedName>
</protein>
<dbReference type="SUPFAM" id="SSF69279">
    <property type="entry name" value="Phage tail proteins"/>
    <property type="match status" value="1"/>
</dbReference>
<gene>
    <name evidence="3" type="ORF">BZM27_54350</name>
</gene>
<feature type="domain" description="Baseplate hub protein gp44-like N-terminal" evidence="2">
    <location>
        <begin position="3"/>
        <end position="66"/>
    </location>
</feature>
<dbReference type="Gene3D" id="2.30.300.10">
    <property type="entry name" value="Baseplate protein-like domain - beta roll fold"/>
    <property type="match status" value="1"/>
</dbReference>
<dbReference type="Pfam" id="PF21683">
    <property type="entry name" value="GpP-like_1st"/>
    <property type="match status" value="1"/>
</dbReference>
<dbReference type="InterPro" id="IPR049354">
    <property type="entry name" value="GpP-like_N"/>
</dbReference>
<sequence>TQDGLVLTGWKAVRITRYIEVATSSFILTCSADANTLKLVSKEGAPVQISIGDSVVLSGYVETIETILTPSLARHHDLRSREGGRSGRLLVPNRPRECERRPARPVQEQREPVFD</sequence>
<evidence type="ECO:0000313" key="4">
    <source>
        <dbReference type="Proteomes" id="UP000294200"/>
    </source>
</evidence>
<organism evidence="3 4">
    <name type="scientific">Paraburkholderia steynii</name>
    <dbReference type="NCBI Taxonomy" id="1245441"/>
    <lineage>
        <taxon>Bacteria</taxon>
        <taxon>Pseudomonadati</taxon>
        <taxon>Pseudomonadota</taxon>
        <taxon>Betaproteobacteria</taxon>
        <taxon>Burkholderiales</taxon>
        <taxon>Burkholderiaceae</taxon>
        <taxon>Paraburkholderia</taxon>
    </lineage>
</organism>
<feature type="region of interest" description="Disordered" evidence="1">
    <location>
        <begin position="75"/>
        <end position="115"/>
    </location>
</feature>
<evidence type="ECO:0000256" key="1">
    <source>
        <dbReference type="SAM" id="MobiDB-lite"/>
    </source>
</evidence>
<dbReference type="AlphaFoldDB" id="A0A4V2NFP1"/>
<feature type="non-terminal residue" evidence="3">
    <location>
        <position position="1"/>
    </location>
</feature>
<comment type="caution">
    <text evidence="3">The sequence shown here is derived from an EMBL/GenBank/DDBJ whole genome shotgun (WGS) entry which is preliminary data.</text>
</comment>
<dbReference type="Proteomes" id="UP000294200">
    <property type="component" value="Unassembled WGS sequence"/>
</dbReference>
<name>A0A4V2NFP1_9BURK</name>
<dbReference type="EMBL" id="MWML01000924">
    <property type="protein sequence ID" value="TCG01818.1"/>
    <property type="molecule type" value="Genomic_DNA"/>
</dbReference>
<feature type="compositionally biased region" description="Basic and acidic residues" evidence="1">
    <location>
        <begin position="94"/>
        <end position="115"/>
    </location>
</feature>
<accession>A0A4V2NFP1</accession>
<keyword evidence="4" id="KW-1185">Reference proteome</keyword>
<proteinExistence type="predicted"/>